<keyword evidence="3" id="KW-1185">Reference proteome</keyword>
<accession>A0A2M9A927</accession>
<dbReference type="InterPro" id="IPR017853">
    <property type="entry name" value="GH"/>
</dbReference>
<dbReference type="SUPFAM" id="SSF51445">
    <property type="entry name" value="(Trans)glycosidases"/>
    <property type="match status" value="1"/>
</dbReference>
<comment type="caution">
    <text evidence="2">The sequence shown here is derived from an EMBL/GenBank/DDBJ whole genome shotgun (WGS) entry which is preliminary data.</text>
</comment>
<dbReference type="AlphaFoldDB" id="A0A2M9A927"/>
<name>A0A2M9A927_9BACT</name>
<dbReference type="PANTHER" id="PTHR37398">
    <property type="entry name" value="ENDO-BETA-1,4-MANNANASE"/>
    <property type="match status" value="1"/>
</dbReference>
<dbReference type="EMBL" id="PGEX01000001">
    <property type="protein sequence ID" value="PJJ42210.1"/>
    <property type="molecule type" value="Genomic_DNA"/>
</dbReference>
<keyword evidence="1" id="KW-0732">Signal</keyword>
<evidence type="ECO:0000256" key="1">
    <source>
        <dbReference type="SAM" id="SignalP"/>
    </source>
</evidence>
<feature type="signal peptide" evidence="1">
    <location>
        <begin position="1"/>
        <end position="21"/>
    </location>
</feature>
<dbReference type="NCBIfam" id="TIGR04183">
    <property type="entry name" value="Por_Secre_tail"/>
    <property type="match status" value="1"/>
</dbReference>
<feature type="chain" id="PRO_5014922315" evidence="1">
    <location>
        <begin position="22"/>
        <end position="630"/>
    </location>
</feature>
<dbReference type="Gene3D" id="3.20.20.80">
    <property type="entry name" value="Glycosidases"/>
    <property type="match status" value="1"/>
</dbReference>
<reference evidence="2 3" key="1">
    <citation type="submission" date="2017-11" db="EMBL/GenBank/DDBJ databases">
        <title>Animal gut microbial communities from fecal samples from Wisconsin, USA.</title>
        <authorList>
            <person name="Neumann A."/>
        </authorList>
    </citation>
    <scope>NUCLEOTIDE SEQUENCE [LARGE SCALE GENOMIC DNA]</scope>
    <source>
        <strain evidence="2 3">UWS3</strain>
    </source>
</reference>
<organism evidence="2 3">
    <name type="scientific">Hallerella succinigenes</name>
    <dbReference type="NCBI Taxonomy" id="1896222"/>
    <lineage>
        <taxon>Bacteria</taxon>
        <taxon>Pseudomonadati</taxon>
        <taxon>Fibrobacterota</taxon>
        <taxon>Fibrobacteria</taxon>
        <taxon>Fibrobacterales</taxon>
        <taxon>Fibrobacteraceae</taxon>
        <taxon>Hallerella</taxon>
    </lineage>
</organism>
<dbReference type="InterPro" id="IPR026444">
    <property type="entry name" value="Secre_tail"/>
</dbReference>
<dbReference type="RefSeq" id="WP_100426086.1">
    <property type="nucleotide sequence ID" value="NZ_PGEX01000001.1"/>
</dbReference>
<proteinExistence type="predicted"/>
<evidence type="ECO:0000313" key="3">
    <source>
        <dbReference type="Proteomes" id="UP000231134"/>
    </source>
</evidence>
<gene>
    <name evidence="2" type="ORF">BGX16_2229</name>
</gene>
<dbReference type="PANTHER" id="PTHR37398:SF3">
    <property type="entry name" value="GLYCOSIDE HYDROLASE FAMILY 5 DOMAIN-CONTAINING PROTEIN"/>
    <property type="match status" value="1"/>
</dbReference>
<protein>
    <submittedName>
        <fullName evidence="2">Putative secreted protein (Por secretion system target)</fullName>
    </submittedName>
</protein>
<dbReference type="Proteomes" id="UP000231134">
    <property type="component" value="Unassembled WGS sequence"/>
</dbReference>
<evidence type="ECO:0000313" key="2">
    <source>
        <dbReference type="EMBL" id="PJJ42210.1"/>
    </source>
</evidence>
<sequence>MKKLSFAALCGAFLLGGTAFAAPGLTVSGTDLLYNGKKIFFSGTNLAWSDYNSDVGASPLDENAWRKAVEGTRAAGGNAIRWWLFNNMSQSPEIDQTTHLVSGLKENTINNMKKALDIAEEYGVMVSMCLFSHNLMEPDQWGIYNEKLDITANELLFEEAGTKAFIDNVLIPVVKAIGNHNALMTWEVFNEPEGMTSECSGWTTRKMALSKIQAFTNKVAAAIHTENPELLVSTGSVNIQYQKYWNDEALIAAGGEANGTLDFFQTHYYPYYQNDAVSPFINTAAQMASTYGYDSKPMIIGEFPASGWAGDTYNANMAAKTEITTEECYRKAFDGGYAGALAWQYIGDKTDPKFGGYSYTIDPALKAMTALAAKEEASIKIKDVNIEGGDGGNGMMAVTYGADNGQVEYQNKGGWDLSKATTFTWTAKNNGTSDADIYLIFKLTDSWMWTETDGSCKVPAGTKVTCSINISSLADRNKTLSITLANYAAGYTGTVIYDDIQAGDLMLFDFNTDKYDAFKRGYENTEEMIPEIKIVFDENYVYGQSSSLTMSKMATSKFSIYGNKIMLNTKAKGKVRIDVFGMNGRLVATLFNGMLGVGNYEFSLADMPKGQYIVRMKDAGITTTRPVIVK</sequence>